<gene>
    <name evidence="1" type="ORF">MmTuc01_0959</name>
</gene>
<name>M1Q855_METMZ</name>
<protein>
    <submittedName>
        <fullName evidence="1">Uncharacterized protein</fullName>
    </submittedName>
</protein>
<dbReference type="Proteomes" id="UP000011718">
    <property type="component" value="Chromosome"/>
</dbReference>
<reference evidence="1 2" key="1">
    <citation type="journal article" date="2013" name="Genome Announc.">
        <title>Complete Genome of a Methanosarcina mazei Strain Isolated from Sediment Samples from an Amazonian Flooded Area.</title>
        <authorList>
            <person name="Assis das Gracas D."/>
            <person name="Thiago Juca Ramos R."/>
            <person name="Vieira Araujo A.C."/>
            <person name="Zahlouth R."/>
            <person name="Ribeiro Carneiro A."/>
            <person name="Souza Lopes T."/>
            <person name="Azevedo Barauna R."/>
            <person name="Azevedo V."/>
            <person name="Cruz Schneider M.P."/>
            <person name="Pellizari V.H."/>
            <person name="Silva A."/>
        </authorList>
    </citation>
    <scope>NUCLEOTIDE SEQUENCE [LARGE SCALE GENOMIC DNA]</scope>
    <source>
        <strain evidence="1 2">Tuc01</strain>
    </source>
</reference>
<evidence type="ECO:0000313" key="1">
    <source>
        <dbReference type="EMBL" id="AGF96358.1"/>
    </source>
</evidence>
<organism evidence="1 2">
    <name type="scientific">Methanosarcina mazei Tuc01</name>
    <dbReference type="NCBI Taxonomy" id="1236903"/>
    <lineage>
        <taxon>Archaea</taxon>
        <taxon>Methanobacteriati</taxon>
        <taxon>Methanobacteriota</taxon>
        <taxon>Stenosarchaea group</taxon>
        <taxon>Methanomicrobia</taxon>
        <taxon>Methanosarcinales</taxon>
        <taxon>Methanosarcinaceae</taxon>
        <taxon>Methanosarcina</taxon>
    </lineage>
</organism>
<dbReference type="HOGENOM" id="CLU_115703_0_0_2"/>
<evidence type="ECO:0000313" key="2">
    <source>
        <dbReference type="Proteomes" id="UP000011718"/>
    </source>
</evidence>
<dbReference type="AlphaFoldDB" id="M1Q855"/>
<sequence>MRLSLQDFSGGPKIKKILLVFFVFALLLSAFYALDFKISQSETHVNSGLSAYSSGSPELNSSGRIYLYTEGEDALSVNLKEKLKEDLEAEGMEVIAINSIEEKYGSQALLVNVSRDKWLYTPFYASSNLNLAFFYTSTGEDTKYFEQFKNGNESVIFVNDGSGKGKMLMDGEIVVQDSTKGIISLKAYRKHLAEEAAGKTVEQLLQHINKLP</sequence>
<accession>M1Q855</accession>
<proteinExistence type="predicted"/>
<dbReference type="KEGG" id="mmaz:MmTuc01_0959"/>
<dbReference type="BioCyc" id="MMAZ1236903:G139K-912-MONOMER"/>
<dbReference type="EMBL" id="CP004144">
    <property type="protein sequence ID" value="AGF96358.1"/>
    <property type="molecule type" value="Genomic_DNA"/>
</dbReference>